<name>A0AAD5U0X0_9FUNG</name>
<feature type="compositionally biased region" description="Basic and acidic residues" evidence="1">
    <location>
        <begin position="278"/>
        <end position="298"/>
    </location>
</feature>
<evidence type="ECO:0000313" key="2">
    <source>
        <dbReference type="EMBL" id="KAJ3216335.1"/>
    </source>
</evidence>
<dbReference type="Proteomes" id="UP001211065">
    <property type="component" value="Unassembled WGS sequence"/>
</dbReference>
<feature type="region of interest" description="Disordered" evidence="1">
    <location>
        <begin position="270"/>
        <end position="305"/>
    </location>
</feature>
<dbReference type="AlphaFoldDB" id="A0AAD5U0X0"/>
<feature type="compositionally biased region" description="Low complexity" evidence="1">
    <location>
        <begin position="320"/>
        <end position="329"/>
    </location>
</feature>
<feature type="region of interest" description="Disordered" evidence="1">
    <location>
        <begin position="320"/>
        <end position="364"/>
    </location>
</feature>
<protein>
    <submittedName>
        <fullName evidence="2">Uncharacterized protein</fullName>
    </submittedName>
</protein>
<feature type="compositionally biased region" description="Basic and acidic residues" evidence="1">
    <location>
        <begin position="338"/>
        <end position="358"/>
    </location>
</feature>
<feature type="non-terminal residue" evidence="2">
    <location>
        <position position="586"/>
    </location>
</feature>
<accession>A0AAD5U0X0</accession>
<organism evidence="2 3">
    <name type="scientific">Clydaea vesicula</name>
    <dbReference type="NCBI Taxonomy" id="447962"/>
    <lineage>
        <taxon>Eukaryota</taxon>
        <taxon>Fungi</taxon>
        <taxon>Fungi incertae sedis</taxon>
        <taxon>Chytridiomycota</taxon>
        <taxon>Chytridiomycota incertae sedis</taxon>
        <taxon>Chytridiomycetes</taxon>
        <taxon>Lobulomycetales</taxon>
        <taxon>Lobulomycetaceae</taxon>
        <taxon>Clydaea</taxon>
    </lineage>
</organism>
<comment type="caution">
    <text evidence="2">The sequence shown here is derived from an EMBL/GenBank/DDBJ whole genome shotgun (WGS) entry which is preliminary data.</text>
</comment>
<sequence length="586" mass="66200">MYSDLGSSWLSSKVTILERPMGETKITDNSKNLELLIHDRAALLLFDGVVASKKDITMGSEKILKSLKVFEVPEIKIERKFMNKVNLQKTGASVMQDKNTKKFFLFISGEFDYFDVSSSICKLIFKNPRLNDRLLVSTLLSTSLSNLKRKGFPVERILNLQSSRLQQARLIEEEKKAAQLKNKPRVVDSNDPQINKTPANVEYNPPQIKNDSNSLSKDLENIFQQLALMFPNIDPNLLKAMIEEQSTKTAKSNILSNCSNLLLDSNYAESDNNTQTKSKSDIQTEVKSSDSLTKKEPEENSVLSNLSEKFKNSGWSSFLGSSRSNSPLSTTLPAPSRSNEDVQRAHEGNINKHREKSAQQDATQVPISRDFTKNLQNHLKQSLNTLSVSNESSFRAQTPSDPPAIPASQASSRCKLLSDADLNYIGDVAGLKLYINKAAKEKELQVVLNGDGTKRFAEVLKILAKVFDVTPKSFHMYWDDSGPVVAFNRGRTLFFNLRFYLGLHDKPSKKMETLPGSFFFQNNVNAVETYLPSDSETYYYWFLTTCHELAHNFVSEHNAEHEFYMSSFAENYLKKMINVLKLEGIE</sequence>
<dbReference type="PANTHER" id="PTHR47839:SF1">
    <property type="entry name" value="DOMAIN PROTEIN, PUTATIVE (AFU_ORTHOLOGUE AFUA_6G04830)-RELATED"/>
    <property type="match status" value="1"/>
</dbReference>
<evidence type="ECO:0000256" key="1">
    <source>
        <dbReference type="SAM" id="MobiDB-lite"/>
    </source>
</evidence>
<reference evidence="2" key="1">
    <citation type="submission" date="2020-05" db="EMBL/GenBank/DDBJ databases">
        <title>Phylogenomic resolution of chytrid fungi.</title>
        <authorList>
            <person name="Stajich J.E."/>
            <person name="Amses K."/>
            <person name="Simmons R."/>
            <person name="Seto K."/>
            <person name="Myers J."/>
            <person name="Bonds A."/>
            <person name="Quandt C.A."/>
            <person name="Barry K."/>
            <person name="Liu P."/>
            <person name="Grigoriev I."/>
            <person name="Longcore J.E."/>
            <person name="James T.Y."/>
        </authorList>
    </citation>
    <scope>NUCLEOTIDE SEQUENCE</scope>
    <source>
        <strain evidence="2">JEL0476</strain>
    </source>
</reference>
<dbReference type="PANTHER" id="PTHR47839">
    <property type="entry name" value="DOMAIN PROTEIN, PUTATIVE (AFU_ORTHOLOGUE AFUA_6G04830)-RELATED"/>
    <property type="match status" value="1"/>
</dbReference>
<keyword evidence="3" id="KW-1185">Reference proteome</keyword>
<dbReference type="EMBL" id="JADGJW010000484">
    <property type="protein sequence ID" value="KAJ3216335.1"/>
    <property type="molecule type" value="Genomic_DNA"/>
</dbReference>
<proteinExistence type="predicted"/>
<gene>
    <name evidence="2" type="ORF">HK099_005916</name>
</gene>
<feature type="region of interest" description="Disordered" evidence="1">
    <location>
        <begin position="180"/>
        <end position="214"/>
    </location>
</feature>
<evidence type="ECO:0000313" key="3">
    <source>
        <dbReference type="Proteomes" id="UP001211065"/>
    </source>
</evidence>